<protein>
    <submittedName>
        <fullName evidence="10">4-amino-4-deoxy-L-arabinose transferase-like glycosyltransferase</fullName>
    </submittedName>
</protein>
<evidence type="ECO:0000256" key="3">
    <source>
        <dbReference type="ARBA" id="ARBA00022676"/>
    </source>
</evidence>
<evidence type="ECO:0000256" key="6">
    <source>
        <dbReference type="ARBA" id="ARBA00022989"/>
    </source>
</evidence>
<feature type="transmembrane region" description="Helical" evidence="8">
    <location>
        <begin position="292"/>
        <end position="310"/>
    </location>
</feature>
<name>A0A7W7R8X6_KITKI</name>
<comment type="subcellular location">
    <subcellularLocation>
        <location evidence="1">Cell membrane</location>
        <topology evidence="1">Multi-pass membrane protein</topology>
    </subcellularLocation>
</comment>
<keyword evidence="7 8" id="KW-0472">Membrane</keyword>
<feature type="transmembrane region" description="Helical" evidence="8">
    <location>
        <begin position="322"/>
        <end position="342"/>
    </location>
</feature>
<proteinExistence type="predicted"/>
<evidence type="ECO:0000256" key="7">
    <source>
        <dbReference type="ARBA" id="ARBA00023136"/>
    </source>
</evidence>
<dbReference type="PANTHER" id="PTHR33908:SF11">
    <property type="entry name" value="MEMBRANE PROTEIN"/>
    <property type="match status" value="1"/>
</dbReference>
<gene>
    <name evidence="10" type="ORF">FHR34_006712</name>
</gene>
<sequence>MAVQPFVARPVVAVAAGVAALLALLAGCYGFHRDELYFLLAGQHPAWGYADQPPLTPLLARASTAVFGDSPIGLRVLPALMCAATIVLMGLLARELGAARRGQLLAACCSACSALVLAVGHLLSTITFDLLAWMAICLLVLRLLRTGDGRWWPAIGAATGIALLNKDLVLLLAAALVPAVLAVGPRRVLRNWWPVVGLLVAVAFALPNLWWQAAHGWPELTVAGGISGKDGAANRLMFVPMQILYLSPVLVPVWVAGFRRLLRDSALSWAKAFAIAYPLLCVLVLATGGKPYYALPLLLVLTAAGCEPTARRFAATGRRRTGFAAWLALGAMLNVVITLPVLPPRLLVAVNWIYPEQGEQVGWPELAAAAADGWSAIPSDRRARAVVFTANYGEAGALARYGPRYGLPAPYSGHMSLADWGPPPDTADGPVLLIHPAPYPAVERYFTDCRTVARVDNGHGVPNQEQHAPVLLCSGTTAPWSVLWPELRHFY</sequence>
<evidence type="ECO:0000256" key="4">
    <source>
        <dbReference type="ARBA" id="ARBA00022679"/>
    </source>
</evidence>
<keyword evidence="3" id="KW-0328">Glycosyltransferase</keyword>
<feature type="transmembrane region" description="Helical" evidence="8">
    <location>
        <begin position="72"/>
        <end position="92"/>
    </location>
</feature>
<dbReference type="PANTHER" id="PTHR33908">
    <property type="entry name" value="MANNOSYLTRANSFERASE YKCB-RELATED"/>
    <property type="match status" value="1"/>
</dbReference>
<dbReference type="AlphaFoldDB" id="A0A7W7R8X6"/>
<dbReference type="EMBL" id="JACHJV010000002">
    <property type="protein sequence ID" value="MBB4927617.1"/>
    <property type="molecule type" value="Genomic_DNA"/>
</dbReference>
<dbReference type="InterPro" id="IPR050297">
    <property type="entry name" value="LipidA_mod_glycosyltrf_83"/>
</dbReference>
<organism evidence="10 11">
    <name type="scientific">Kitasatospora kifunensis</name>
    <name type="common">Streptomyces kifunensis</name>
    <dbReference type="NCBI Taxonomy" id="58351"/>
    <lineage>
        <taxon>Bacteria</taxon>
        <taxon>Bacillati</taxon>
        <taxon>Actinomycetota</taxon>
        <taxon>Actinomycetes</taxon>
        <taxon>Kitasatosporales</taxon>
        <taxon>Streptomycetaceae</taxon>
        <taxon>Kitasatospora</taxon>
    </lineage>
</organism>
<evidence type="ECO:0000259" key="9">
    <source>
        <dbReference type="Pfam" id="PF13231"/>
    </source>
</evidence>
<dbReference type="GO" id="GO:0016763">
    <property type="term" value="F:pentosyltransferase activity"/>
    <property type="evidence" value="ECO:0007669"/>
    <property type="project" value="TreeGrafter"/>
</dbReference>
<evidence type="ECO:0000256" key="8">
    <source>
        <dbReference type="SAM" id="Phobius"/>
    </source>
</evidence>
<evidence type="ECO:0000256" key="1">
    <source>
        <dbReference type="ARBA" id="ARBA00004651"/>
    </source>
</evidence>
<dbReference type="RefSeq" id="WP_184944127.1">
    <property type="nucleotide sequence ID" value="NZ_JACHJV010000002.1"/>
</dbReference>
<accession>A0A7W7R8X6</accession>
<keyword evidence="2" id="KW-1003">Cell membrane</keyword>
<evidence type="ECO:0000256" key="5">
    <source>
        <dbReference type="ARBA" id="ARBA00022692"/>
    </source>
</evidence>
<dbReference type="Pfam" id="PF13231">
    <property type="entry name" value="PMT_2"/>
    <property type="match status" value="1"/>
</dbReference>
<feature type="transmembrane region" description="Helical" evidence="8">
    <location>
        <begin position="192"/>
        <end position="211"/>
    </location>
</feature>
<dbReference type="InterPro" id="IPR038731">
    <property type="entry name" value="RgtA/B/C-like"/>
</dbReference>
<evidence type="ECO:0000256" key="2">
    <source>
        <dbReference type="ARBA" id="ARBA00022475"/>
    </source>
</evidence>
<keyword evidence="6 8" id="KW-1133">Transmembrane helix</keyword>
<reference evidence="10 11" key="1">
    <citation type="submission" date="2020-08" db="EMBL/GenBank/DDBJ databases">
        <title>Sequencing the genomes of 1000 actinobacteria strains.</title>
        <authorList>
            <person name="Klenk H.-P."/>
        </authorList>
    </citation>
    <scope>NUCLEOTIDE SEQUENCE [LARGE SCALE GENOMIC DNA]</scope>
    <source>
        <strain evidence="10 11">DSM 41654</strain>
    </source>
</reference>
<feature type="transmembrane region" description="Helical" evidence="8">
    <location>
        <begin position="168"/>
        <end position="186"/>
    </location>
</feature>
<dbReference type="GO" id="GO:0009103">
    <property type="term" value="P:lipopolysaccharide biosynthetic process"/>
    <property type="evidence" value="ECO:0007669"/>
    <property type="project" value="UniProtKB-ARBA"/>
</dbReference>
<comment type="caution">
    <text evidence="10">The sequence shown here is derived from an EMBL/GenBank/DDBJ whole genome shotgun (WGS) entry which is preliminary data.</text>
</comment>
<keyword evidence="11" id="KW-1185">Reference proteome</keyword>
<keyword evidence="5 8" id="KW-0812">Transmembrane</keyword>
<evidence type="ECO:0000313" key="10">
    <source>
        <dbReference type="EMBL" id="MBB4927617.1"/>
    </source>
</evidence>
<dbReference type="GO" id="GO:0005886">
    <property type="term" value="C:plasma membrane"/>
    <property type="evidence" value="ECO:0007669"/>
    <property type="project" value="UniProtKB-SubCell"/>
</dbReference>
<feature type="domain" description="Glycosyltransferase RgtA/B/C/D-like" evidence="9">
    <location>
        <begin position="51"/>
        <end position="211"/>
    </location>
</feature>
<evidence type="ECO:0000313" key="11">
    <source>
        <dbReference type="Proteomes" id="UP000540506"/>
    </source>
</evidence>
<feature type="transmembrane region" description="Helical" evidence="8">
    <location>
        <begin position="12"/>
        <end position="32"/>
    </location>
</feature>
<dbReference type="Proteomes" id="UP000540506">
    <property type="component" value="Unassembled WGS sequence"/>
</dbReference>
<feature type="transmembrane region" description="Helical" evidence="8">
    <location>
        <begin position="266"/>
        <end position="286"/>
    </location>
</feature>
<keyword evidence="4 10" id="KW-0808">Transferase</keyword>